<proteinExistence type="predicted"/>
<evidence type="ECO:0000313" key="1">
    <source>
        <dbReference type="EMBL" id="KFF25209.1"/>
    </source>
</evidence>
<sequence length="222" mass="24797">MARCTADTFTALLNISTDLSAKGGKLILSDLFRSYEMQTQSHNDYLSGKKKAFSPAPGGSFHESGRAFDLDLGAIKISLSDFWKIARKYGVVPIINEPKKNLSESWHFECRGSHQIIYDYYTQGKGTNFKPYKAAAASAILSIGVYVDFFGENQKQAMIQANLIRLGKEIGNLDGQIGKNTKKALSELGLQYKPDHLDDILSETEDLVQEKFTNEYRDPILL</sequence>
<keyword evidence="2" id="KW-1185">Reference proteome</keyword>
<dbReference type="Proteomes" id="UP000028719">
    <property type="component" value="Unassembled WGS sequence"/>
</dbReference>
<protein>
    <recommendedName>
        <fullName evidence="3">D-alanyl-D-alanine carboxypeptidase</fullName>
    </recommendedName>
</protein>
<comment type="caution">
    <text evidence="1">The sequence shown here is derived from an EMBL/GenBank/DDBJ whole genome shotgun (WGS) entry which is preliminary data.</text>
</comment>
<gene>
    <name evidence="1" type="ORF">IW16_17495</name>
</gene>
<dbReference type="InterPro" id="IPR009045">
    <property type="entry name" value="Zn_M74/Hedgehog-like"/>
</dbReference>
<dbReference type="SUPFAM" id="SSF55166">
    <property type="entry name" value="Hedgehog/DD-peptidase"/>
    <property type="match status" value="1"/>
</dbReference>
<evidence type="ECO:0008006" key="3">
    <source>
        <dbReference type="Google" id="ProtNLM"/>
    </source>
</evidence>
<dbReference type="Gene3D" id="3.30.1380.10">
    <property type="match status" value="1"/>
</dbReference>
<evidence type="ECO:0000313" key="2">
    <source>
        <dbReference type="Proteomes" id="UP000028719"/>
    </source>
</evidence>
<reference evidence="1 2" key="1">
    <citation type="submission" date="2014-07" db="EMBL/GenBank/DDBJ databases">
        <title>Genome of Chryseobacterium vrystaatense LMG 22846.</title>
        <authorList>
            <person name="Pipes S.E."/>
            <person name="Stropko S.J."/>
            <person name="Newman J.D."/>
        </authorList>
    </citation>
    <scope>NUCLEOTIDE SEQUENCE [LARGE SCALE GENOMIC DNA]</scope>
    <source>
        <strain evidence="1 2">LMG 22846</strain>
    </source>
</reference>
<dbReference type="EMBL" id="JPRI01000006">
    <property type="protein sequence ID" value="KFF25209.1"/>
    <property type="molecule type" value="Genomic_DNA"/>
</dbReference>
<accession>A0ABR4UK89</accession>
<name>A0ABR4UK89_9FLAO</name>
<organism evidence="1 2">
    <name type="scientific">Chryseobacterium vrystaatense</name>
    <dbReference type="NCBI Taxonomy" id="307480"/>
    <lineage>
        <taxon>Bacteria</taxon>
        <taxon>Pseudomonadati</taxon>
        <taxon>Bacteroidota</taxon>
        <taxon>Flavobacteriia</taxon>
        <taxon>Flavobacteriales</taxon>
        <taxon>Weeksellaceae</taxon>
        <taxon>Chryseobacterium group</taxon>
        <taxon>Chryseobacterium</taxon>
    </lineage>
</organism>